<name>A0A256GNP0_9HYPH</name>
<accession>A0A256GNP0</accession>
<organism evidence="1 2">
    <name type="scientific">Brucella pseudogrignonensis</name>
    <dbReference type="NCBI Taxonomy" id="419475"/>
    <lineage>
        <taxon>Bacteria</taxon>
        <taxon>Pseudomonadati</taxon>
        <taxon>Pseudomonadota</taxon>
        <taxon>Alphaproteobacteria</taxon>
        <taxon>Hyphomicrobiales</taxon>
        <taxon>Brucellaceae</taxon>
        <taxon>Brucella/Ochrobactrum group</taxon>
        <taxon>Brucella</taxon>
    </lineage>
</organism>
<comment type="caution">
    <text evidence="1">The sequence shown here is derived from an EMBL/GenBank/DDBJ whole genome shotgun (WGS) entry which is preliminary data.</text>
</comment>
<protein>
    <submittedName>
        <fullName evidence="1">Uncharacterized protein</fullName>
    </submittedName>
</protein>
<dbReference type="EMBL" id="NNRM01000012">
    <property type="protein sequence ID" value="OYR28794.1"/>
    <property type="molecule type" value="Genomic_DNA"/>
</dbReference>
<sequence length="43" mass="4959">MRLKLWDCAQSRAIRFAITAKPVSCKQQKHKVFSLNSVSTQDH</sequence>
<dbReference type="AlphaFoldDB" id="A0A256GNP0"/>
<reference evidence="1 2" key="1">
    <citation type="submission" date="2017-07" db="EMBL/GenBank/DDBJ databases">
        <title>Phylogenetic study on the rhizospheric bacterium Ochrobactrum sp. A44.</title>
        <authorList>
            <person name="Krzyzanowska D.M."/>
            <person name="Ossowicki A."/>
            <person name="Rajewska M."/>
            <person name="Maciag T."/>
            <person name="Kaczynski Z."/>
            <person name="Czerwicka M."/>
            <person name="Jafra S."/>
        </authorList>
    </citation>
    <scope>NUCLEOTIDE SEQUENCE [LARGE SCALE GENOMIC DNA]</scope>
    <source>
        <strain evidence="1 2">CCUG 30717</strain>
    </source>
</reference>
<evidence type="ECO:0000313" key="2">
    <source>
        <dbReference type="Proteomes" id="UP000216188"/>
    </source>
</evidence>
<keyword evidence="2" id="KW-1185">Reference proteome</keyword>
<proteinExistence type="predicted"/>
<dbReference type="Proteomes" id="UP000216188">
    <property type="component" value="Unassembled WGS sequence"/>
</dbReference>
<evidence type="ECO:0000313" key="1">
    <source>
        <dbReference type="EMBL" id="OYR28794.1"/>
    </source>
</evidence>
<gene>
    <name evidence="1" type="ORF">CEV34_1088</name>
</gene>